<dbReference type="AlphaFoldDB" id="A0A8S1MDL7"/>
<protein>
    <submittedName>
        <fullName evidence="2">Uncharacterized protein</fullName>
    </submittedName>
</protein>
<proteinExistence type="predicted"/>
<dbReference type="EMBL" id="CAJJDN010000033">
    <property type="protein sequence ID" value="CAD8075645.1"/>
    <property type="molecule type" value="Genomic_DNA"/>
</dbReference>
<evidence type="ECO:0000256" key="1">
    <source>
        <dbReference type="SAM" id="MobiDB-lite"/>
    </source>
</evidence>
<reference evidence="2" key="1">
    <citation type="submission" date="2021-01" db="EMBL/GenBank/DDBJ databases">
        <authorList>
            <consortium name="Genoscope - CEA"/>
            <person name="William W."/>
        </authorList>
    </citation>
    <scope>NUCLEOTIDE SEQUENCE</scope>
</reference>
<dbReference type="OrthoDB" id="287401at2759"/>
<comment type="caution">
    <text evidence="2">The sequence shown here is derived from an EMBL/GenBank/DDBJ whole genome shotgun (WGS) entry which is preliminary data.</text>
</comment>
<dbReference type="Proteomes" id="UP000692954">
    <property type="component" value="Unassembled WGS sequence"/>
</dbReference>
<name>A0A8S1MDL7_9CILI</name>
<evidence type="ECO:0000313" key="3">
    <source>
        <dbReference type="Proteomes" id="UP000692954"/>
    </source>
</evidence>
<evidence type="ECO:0000313" key="2">
    <source>
        <dbReference type="EMBL" id="CAD8075645.1"/>
    </source>
</evidence>
<organism evidence="2 3">
    <name type="scientific">Paramecium sonneborni</name>
    <dbReference type="NCBI Taxonomy" id="65129"/>
    <lineage>
        <taxon>Eukaryota</taxon>
        <taxon>Sar</taxon>
        <taxon>Alveolata</taxon>
        <taxon>Ciliophora</taxon>
        <taxon>Intramacronucleata</taxon>
        <taxon>Oligohymenophorea</taxon>
        <taxon>Peniculida</taxon>
        <taxon>Parameciidae</taxon>
        <taxon>Paramecium</taxon>
    </lineage>
</organism>
<keyword evidence="3" id="KW-1185">Reference proteome</keyword>
<feature type="region of interest" description="Disordered" evidence="1">
    <location>
        <begin position="81"/>
        <end position="108"/>
    </location>
</feature>
<gene>
    <name evidence="2" type="ORF">PSON_ATCC_30995.1.T0330338</name>
</gene>
<accession>A0A8S1MDL7</accession>
<feature type="compositionally biased region" description="Polar residues" evidence="1">
    <location>
        <begin position="81"/>
        <end position="99"/>
    </location>
</feature>
<sequence length="108" mass="12764">MQEQSPNFKMKQMTPLSLNQKQIIEDEPNDEIFELNSTKISFNEKIIVCNYKPWQNVIQLRKTIQKLMAYKDINWINPILTQNQKNGNPSRSILKNQSSNKHEFSPEI</sequence>